<gene>
    <name evidence="9" type="primary">CaMKII</name>
    <name evidence="9" type="ORF">SPIL2461_LOCUS7828</name>
</gene>
<dbReference type="PROSITE" id="PS00107">
    <property type="entry name" value="PROTEIN_KINASE_ATP"/>
    <property type="match status" value="1"/>
</dbReference>
<feature type="region of interest" description="Disordered" evidence="7">
    <location>
        <begin position="337"/>
        <end position="358"/>
    </location>
</feature>
<dbReference type="OrthoDB" id="10252171at2759"/>
<evidence type="ECO:0000256" key="5">
    <source>
        <dbReference type="ARBA" id="ARBA00022840"/>
    </source>
</evidence>
<evidence type="ECO:0000259" key="8">
    <source>
        <dbReference type="PROSITE" id="PS50011"/>
    </source>
</evidence>
<reference evidence="9" key="1">
    <citation type="submission" date="2021-02" db="EMBL/GenBank/DDBJ databases">
        <authorList>
            <person name="Dougan E. K."/>
            <person name="Rhodes N."/>
            <person name="Thang M."/>
            <person name="Chan C."/>
        </authorList>
    </citation>
    <scope>NUCLEOTIDE SEQUENCE</scope>
</reference>
<keyword evidence="2" id="KW-0808">Transferase</keyword>
<name>A0A812P5Z0_SYMPI</name>
<dbReference type="GO" id="GO:0005524">
    <property type="term" value="F:ATP binding"/>
    <property type="evidence" value="ECO:0007669"/>
    <property type="project" value="UniProtKB-UniRule"/>
</dbReference>
<keyword evidence="5 6" id="KW-0067">ATP-binding</keyword>
<sequence>MSKPAFCQEPPFVAHATQAIKTLKMTEKFDSQEADSADAITEWLQRLQLQLGGAFTWATEETEDGFTINGERYQIEALLGEGSFGSVYRCLCDGHMLAVKVLSTERIAMMTNCSQQVVLRRMLQEAEILGCLGGHPNIVQLRVAAVSQQTLRIYIAMQLLECSDLFSEMLRRRQPFSERDAREALTQVTMAVVHCHRRGVAHRDIKLENLMVASRRPLVVKLIDFGQAVMYNQAHDRMRSIAKTLTTTSVYTPPEVQKATEDHSAYDPFKLDSFAVGVVLYALLLNALPQTTRGYHYEKHPKWKLLSTNAQDLIKQLMEPDPQRRISMADALQHPWLLSKGSGSAPRSSRTHTPLDRDSEMQVLLAAQELNKALQRERGASCWLLSGNEEAENVCRWFCKSTDESYVKLQEGLAFCQLEDQRADVNKRICQMADMTQRLRLECRNLRFVPKTSREDNFDVVFSGYSQLNEDAIGLIGQLTSAFKGPDTQMMMVELKLRMLLHMAEQLGRERGFISFHIGRPEALHSVKAQLRFAKIQGCRQYLVGSSAPHMQPEVVSCAEGLLPSLRLADEPILSTSELQALEAAENSVMQGHRNTSEWFAFLTGMIDKVHQHVGMVIVSFIQEISNSKTPLDIEAWTQKSNLEDLGDLLWVVQHPKH</sequence>
<feature type="compositionally biased region" description="Polar residues" evidence="7">
    <location>
        <begin position="341"/>
        <end position="352"/>
    </location>
</feature>
<proteinExistence type="predicted"/>
<evidence type="ECO:0000313" key="10">
    <source>
        <dbReference type="Proteomes" id="UP000649617"/>
    </source>
</evidence>
<dbReference type="GO" id="GO:0004674">
    <property type="term" value="F:protein serine/threonine kinase activity"/>
    <property type="evidence" value="ECO:0007669"/>
    <property type="project" value="UniProtKB-KW"/>
</dbReference>
<evidence type="ECO:0000256" key="4">
    <source>
        <dbReference type="ARBA" id="ARBA00022777"/>
    </source>
</evidence>
<dbReference type="AlphaFoldDB" id="A0A812P5Z0"/>
<comment type="caution">
    <text evidence="9">The sequence shown here is derived from an EMBL/GenBank/DDBJ whole genome shotgun (WGS) entry which is preliminary data.</text>
</comment>
<keyword evidence="10" id="KW-1185">Reference proteome</keyword>
<dbReference type="InterPro" id="IPR050205">
    <property type="entry name" value="CDPK_Ser/Thr_kinases"/>
</dbReference>
<dbReference type="Proteomes" id="UP000649617">
    <property type="component" value="Unassembled WGS sequence"/>
</dbReference>
<keyword evidence="1" id="KW-0723">Serine/threonine-protein kinase</keyword>
<dbReference type="EMBL" id="CAJNIZ010012525">
    <property type="protein sequence ID" value="CAE7334979.1"/>
    <property type="molecule type" value="Genomic_DNA"/>
</dbReference>
<feature type="domain" description="Protein kinase" evidence="8">
    <location>
        <begin position="73"/>
        <end position="337"/>
    </location>
</feature>
<keyword evidence="3 6" id="KW-0547">Nucleotide-binding</keyword>
<evidence type="ECO:0000256" key="1">
    <source>
        <dbReference type="ARBA" id="ARBA00022527"/>
    </source>
</evidence>
<dbReference type="InterPro" id="IPR000719">
    <property type="entry name" value="Prot_kinase_dom"/>
</dbReference>
<evidence type="ECO:0000256" key="7">
    <source>
        <dbReference type="SAM" id="MobiDB-lite"/>
    </source>
</evidence>
<dbReference type="SMART" id="SM00220">
    <property type="entry name" value="S_TKc"/>
    <property type="match status" value="1"/>
</dbReference>
<dbReference type="Pfam" id="PF00069">
    <property type="entry name" value="Pkinase"/>
    <property type="match status" value="1"/>
</dbReference>
<dbReference type="InterPro" id="IPR011009">
    <property type="entry name" value="Kinase-like_dom_sf"/>
</dbReference>
<evidence type="ECO:0000256" key="2">
    <source>
        <dbReference type="ARBA" id="ARBA00022679"/>
    </source>
</evidence>
<accession>A0A812P5Z0</accession>
<evidence type="ECO:0000256" key="3">
    <source>
        <dbReference type="ARBA" id="ARBA00022741"/>
    </source>
</evidence>
<keyword evidence="4" id="KW-0418">Kinase</keyword>
<dbReference type="PROSITE" id="PS50011">
    <property type="entry name" value="PROTEIN_KINASE_DOM"/>
    <property type="match status" value="1"/>
</dbReference>
<dbReference type="InterPro" id="IPR017441">
    <property type="entry name" value="Protein_kinase_ATP_BS"/>
</dbReference>
<dbReference type="InterPro" id="IPR013587">
    <property type="entry name" value="Nitrate/nitrite_sensing"/>
</dbReference>
<feature type="binding site" evidence="6">
    <location>
        <position position="100"/>
    </location>
    <ligand>
        <name>ATP</name>
        <dbReference type="ChEBI" id="CHEBI:30616"/>
    </ligand>
</feature>
<evidence type="ECO:0000256" key="6">
    <source>
        <dbReference type="PROSITE-ProRule" id="PRU10141"/>
    </source>
</evidence>
<dbReference type="PANTHER" id="PTHR24349">
    <property type="entry name" value="SERINE/THREONINE-PROTEIN KINASE"/>
    <property type="match status" value="1"/>
</dbReference>
<dbReference type="Gene3D" id="1.10.510.10">
    <property type="entry name" value="Transferase(Phosphotransferase) domain 1"/>
    <property type="match status" value="1"/>
</dbReference>
<dbReference type="SUPFAM" id="SSF56112">
    <property type="entry name" value="Protein kinase-like (PK-like)"/>
    <property type="match status" value="1"/>
</dbReference>
<dbReference type="InterPro" id="IPR008271">
    <property type="entry name" value="Ser/Thr_kinase_AS"/>
</dbReference>
<dbReference type="Pfam" id="PF08376">
    <property type="entry name" value="NIT"/>
    <property type="match status" value="1"/>
</dbReference>
<protein>
    <submittedName>
        <fullName evidence="9">CaMKII protein</fullName>
    </submittedName>
</protein>
<organism evidence="9 10">
    <name type="scientific">Symbiodinium pilosum</name>
    <name type="common">Dinoflagellate</name>
    <dbReference type="NCBI Taxonomy" id="2952"/>
    <lineage>
        <taxon>Eukaryota</taxon>
        <taxon>Sar</taxon>
        <taxon>Alveolata</taxon>
        <taxon>Dinophyceae</taxon>
        <taxon>Suessiales</taxon>
        <taxon>Symbiodiniaceae</taxon>
        <taxon>Symbiodinium</taxon>
    </lineage>
</organism>
<dbReference type="PROSITE" id="PS00108">
    <property type="entry name" value="PROTEIN_KINASE_ST"/>
    <property type="match status" value="1"/>
</dbReference>
<evidence type="ECO:0000313" key="9">
    <source>
        <dbReference type="EMBL" id="CAE7334979.1"/>
    </source>
</evidence>